<comment type="caution">
    <text evidence="2">The sequence shown here is derived from an EMBL/GenBank/DDBJ whole genome shotgun (WGS) entry which is preliminary data.</text>
</comment>
<dbReference type="PANTHER" id="PTHR48159">
    <property type="entry name" value="MULE DOMAIN-CONTAINING PROTEIN"/>
    <property type="match status" value="1"/>
</dbReference>
<reference evidence="2 3" key="1">
    <citation type="submission" date="2019-05" db="EMBL/GenBank/DDBJ databases">
        <title>Emergence of the Ug99 lineage of the wheat stem rust pathogen through somatic hybridization.</title>
        <authorList>
            <person name="Li F."/>
            <person name="Upadhyaya N.M."/>
            <person name="Sperschneider J."/>
            <person name="Matny O."/>
            <person name="Nguyen-Phuc H."/>
            <person name="Mago R."/>
            <person name="Raley C."/>
            <person name="Miller M.E."/>
            <person name="Silverstein K.A.T."/>
            <person name="Henningsen E."/>
            <person name="Hirsch C.D."/>
            <person name="Visser B."/>
            <person name="Pretorius Z.A."/>
            <person name="Steffenson B.J."/>
            <person name="Schwessinger B."/>
            <person name="Dodds P.N."/>
            <person name="Figueroa M."/>
        </authorList>
    </citation>
    <scope>NUCLEOTIDE SEQUENCE [LARGE SCALE GENOMIC DNA]</scope>
    <source>
        <strain evidence="2 3">Ug99</strain>
    </source>
</reference>
<protein>
    <submittedName>
        <fullName evidence="2">Uncharacterized protein</fullName>
    </submittedName>
</protein>
<proteinExistence type="predicted"/>
<accession>A0A5B0PWH3</accession>
<sequence>MKRAANQFDLPSYPLVQDIYEVVPLPFTQDIPVQPHQKIVPNSLRMIRRVHGTAPSFPDPIHRFTIPGSTLAKAQDFVTAMQATVFWNAQRTRKRKSGDEPTSGRTGRPVEHSFRLDFKCPRARTYTAVPNSRKNRTLSRKCDCKAQFSIFHQNPD</sequence>
<dbReference type="Proteomes" id="UP000325313">
    <property type="component" value="Unassembled WGS sequence"/>
</dbReference>
<evidence type="ECO:0000313" key="3">
    <source>
        <dbReference type="Proteomes" id="UP000325313"/>
    </source>
</evidence>
<gene>
    <name evidence="2" type="ORF">PGTUg99_009332</name>
</gene>
<organism evidence="2 3">
    <name type="scientific">Puccinia graminis f. sp. tritici</name>
    <dbReference type="NCBI Taxonomy" id="56615"/>
    <lineage>
        <taxon>Eukaryota</taxon>
        <taxon>Fungi</taxon>
        <taxon>Dikarya</taxon>
        <taxon>Basidiomycota</taxon>
        <taxon>Pucciniomycotina</taxon>
        <taxon>Pucciniomycetes</taxon>
        <taxon>Pucciniales</taxon>
        <taxon>Pucciniaceae</taxon>
        <taxon>Puccinia</taxon>
    </lineage>
</organism>
<feature type="region of interest" description="Disordered" evidence="1">
    <location>
        <begin position="91"/>
        <end position="110"/>
    </location>
</feature>
<dbReference type="AlphaFoldDB" id="A0A5B0PWH3"/>
<dbReference type="PANTHER" id="PTHR48159:SF1">
    <property type="entry name" value="MEMBRANE-ASSOCIATED GIANT PROTEIN ANTIGEN, PUTATIVE-RELATED"/>
    <property type="match status" value="1"/>
</dbReference>
<evidence type="ECO:0000256" key="1">
    <source>
        <dbReference type="SAM" id="MobiDB-lite"/>
    </source>
</evidence>
<dbReference type="EMBL" id="VDEP01000311">
    <property type="protein sequence ID" value="KAA1105189.1"/>
    <property type="molecule type" value="Genomic_DNA"/>
</dbReference>
<evidence type="ECO:0000313" key="2">
    <source>
        <dbReference type="EMBL" id="KAA1105189.1"/>
    </source>
</evidence>
<name>A0A5B0PWH3_PUCGR</name>